<feature type="compositionally biased region" description="Low complexity" evidence="1">
    <location>
        <begin position="163"/>
        <end position="176"/>
    </location>
</feature>
<dbReference type="AlphaFoldDB" id="A0A2T0FMD0"/>
<keyword evidence="4" id="KW-1185">Reference proteome</keyword>
<keyword evidence="2" id="KW-1133">Transmembrane helix</keyword>
<feature type="transmembrane region" description="Helical" evidence="2">
    <location>
        <begin position="210"/>
        <end position="232"/>
    </location>
</feature>
<keyword evidence="2" id="KW-0812">Transmembrane</keyword>
<comment type="caution">
    <text evidence="3">The sequence shown here is derived from an EMBL/GenBank/DDBJ whole genome shotgun (WGS) entry which is preliminary data.</text>
</comment>
<reference evidence="3 4" key="1">
    <citation type="submission" date="2017-04" db="EMBL/GenBank/DDBJ databases">
        <title>Genome sequencing of [Candida] sorbophila.</title>
        <authorList>
            <person name="Ahn J.O."/>
        </authorList>
    </citation>
    <scope>NUCLEOTIDE SEQUENCE [LARGE SCALE GENOMIC DNA]</scope>
    <source>
        <strain evidence="3 4">DS02</strain>
    </source>
</reference>
<dbReference type="EMBL" id="NDIQ01000022">
    <property type="protein sequence ID" value="PRT56144.1"/>
    <property type="molecule type" value="Genomic_DNA"/>
</dbReference>
<feature type="transmembrane region" description="Helical" evidence="2">
    <location>
        <begin position="244"/>
        <end position="271"/>
    </location>
</feature>
<dbReference type="RefSeq" id="XP_024666089.1">
    <property type="nucleotide sequence ID" value="XM_024810321.1"/>
</dbReference>
<accession>A0A2T0FMD0</accession>
<feature type="transmembrane region" description="Helical" evidence="2">
    <location>
        <begin position="139"/>
        <end position="156"/>
    </location>
</feature>
<evidence type="ECO:0000313" key="4">
    <source>
        <dbReference type="Proteomes" id="UP000238350"/>
    </source>
</evidence>
<evidence type="ECO:0000256" key="1">
    <source>
        <dbReference type="SAM" id="MobiDB-lite"/>
    </source>
</evidence>
<keyword evidence="2" id="KW-0472">Membrane</keyword>
<dbReference type="GeneID" id="36517512"/>
<evidence type="ECO:0000313" key="3">
    <source>
        <dbReference type="EMBL" id="PRT56144.1"/>
    </source>
</evidence>
<dbReference type="Proteomes" id="UP000238350">
    <property type="component" value="Unassembled WGS sequence"/>
</dbReference>
<organism evidence="3 4">
    <name type="scientific">Wickerhamiella sorbophila</name>
    <dbReference type="NCBI Taxonomy" id="45607"/>
    <lineage>
        <taxon>Eukaryota</taxon>
        <taxon>Fungi</taxon>
        <taxon>Dikarya</taxon>
        <taxon>Ascomycota</taxon>
        <taxon>Saccharomycotina</taxon>
        <taxon>Dipodascomycetes</taxon>
        <taxon>Dipodascales</taxon>
        <taxon>Trichomonascaceae</taxon>
        <taxon>Wickerhamiella</taxon>
    </lineage>
</organism>
<evidence type="ECO:0000256" key="2">
    <source>
        <dbReference type="SAM" id="Phobius"/>
    </source>
</evidence>
<sequence length="278" mass="30396">MLLTFLWIAAALALSVTVRVNNELIPRGRISWDGNSWTFIPSGASSLPSSGLACAGIEENGNFECQHVFNLEENLRERYSIIADSQNHLRVSAMPGELQGEVGSATAIARPIPKKPQAIATGETAEEAPVKEKSFVVKYWYLIPIAFILLSAGGGFRRHVCASKPAESSPPAESAEPPTPKPKPKAKEKDLVLEELRELVRQTSQQDVNVPVLVAKIVVVFGIFLLDWAYRIGQSERALATVKIIAVLVFSALYPWFTLALLTSIAVVYGFSKTRTVH</sequence>
<gene>
    <name evidence="3" type="ORF">B9G98_03764</name>
</gene>
<feature type="region of interest" description="Disordered" evidence="1">
    <location>
        <begin position="163"/>
        <end position="187"/>
    </location>
</feature>
<protein>
    <submittedName>
        <fullName evidence="3">Uncharacterized protein</fullName>
    </submittedName>
</protein>
<proteinExistence type="predicted"/>
<name>A0A2T0FMD0_9ASCO</name>